<keyword evidence="3" id="KW-0456">Lyase</keyword>
<dbReference type="Proteomes" id="UP001229244">
    <property type="component" value="Unassembled WGS sequence"/>
</dbReference>
<dbReference type="GO" id="GO:0046872">
    <property type="term" value="F:metal ion binding"/>
    <property type="evidence" value="ECO:0007669"/>
    <property type="project" value="UniProtKB-KW"/>
</dbReference>
<dbReference type="GO" id="GO:0046491">
    <property type="term" value="P:L-methylmalonyl-CoA metabolic process"/>
    <property type="evidence" value="ECO:0007669"/>
    <property type="project" value="TreeGrafter"/>
</dbReference>
<dbReference type="EMBL" id="JAUSUL010000002">
    <property type="protein sequence ID" value="MDQ0315651.1"/>
    <property type="molecule type" value="Genomic_DNA"/>
</dbReference>
<dbReference type="PROSITE" id="PS51819">
    <property type="entry name" value="VOC"/>
    <property type="match status" value="1"/>
</dbReference>
<evidence type="ECO:0000313" key="4">
    <source>
        <dbReference type="Proteomes" id="UP001229244"/>
    </source>
</evidence>
<keyword evidence="4" id="KW-1185">Reference proteome</keyword>
<feature type="domain" description="VOC" evidence="2">
    <location>
        <begin position="3"/>
        <end position="122"/>
    </location>
</feature>
<dbReference type="InterPro" id="IPR037523">
    <property type="entry name" value="VOC_core"/>
</dbReference>
<sequence length="135" mass="15166">MPRLRHFAIVVRDLDRMTEFYKSVFGLEFIDSETIGTGTANYLSDGVVNLALLHFSDKSEEELDRMAGLNHFGIQVDDVAEYEKRVEAAGGRFFFELTGSKKGNAERKYKDPEGVVFDISAHGWVGTDGRIEPSE</sequence>
<protein>
    <submittedName>
        <fullName evidence="3">Enzyme related to lactoylglutathione lyase</fullName>
    </submittedName>
</protein>
<dbReference type="InterPro" id="IPR029068">
    <property type="entry name" value="Glyas_Bleomycin-R_OHBP_Dase"/>
</dbReference>
<gene>
    <name evidence="3" type="ORF">J2S73_002108</name>
</gene>
<accession>A0AAE3VQ17</accession>
<dbReference type="PANTHER" id="PTHR43048:SF3">
    <property type="entry name" value="METHYLMALONYL-COA EPIMERASE, MITOCHONDRIAL"/>
    <property type="match status" value="1"/>
</dbReference>
<organism evidence="3 4">
    <name type="scientific">Amorphus orientalis</name>
    <dbReference type="NCBI Taxonomy" id="649198"/>
    <lineage>
        <taxon>Bacteria</taxon>
        <taxon>Pseudomonadati</taxon>
        <taxon>Pseudomonadota</taxon>
        <taxon>Alphaproteobacteria</taxon>
        <taxon>Hyphomicrobiales</taxon>
        <taxon>Amorphaceae</taxon>
        <taxon>Amorphus</taxon>
    </lineage>
</organism>
<reference evidence="3" key="1">
    <citation type="submission" date="2023-07" db="EMBL/GenBank/DDBJ databases">
        <title>Genomic Encyclopedia of Type Strains, Phase IV (KMG-IV): sequencing the most valuable type-strain genomes for metagenomic binning, comparative biology and taxonomic classification.</title>
        <authorList>
            <person name="Goeker M."/>
        </authorList>
    </citation>
    <scope>NUCLEOTIDE SEQUENCE</scope>
    <source>
        <strain evidence="3">DSM 21202</strain>
    </source>
</reference>
<dbReference type="GO" id="GO:0016829">
    <property type="term" value="F:lyase activity"/>
    <property type="evidence" value="ECO:0007669"/>
    <property type="project" value="UniProtKB-KW"/>
</dbReference>
<dbReference type="GO" id="GO:0004493">
    <property type="term" value="F:methylmalonyl-CoA epimerase activity"/>
    <property type="evidence" value="ECO:0007669"/>
    <property type="project" value="TreeGrafter"/>
</dbReference>
<evidence type="ECO:0000313" key="3">
    <source>
        <dbReference type="EMBL" id="MDQ0315651.1"/>
    </source>
</evidence>
<dbReference type="Pfam" id="PF00903">
    <property type="entry name" value="Glyoxalase"/>
    <property type="match status" value="1"/>
</dbReference>
<dbReference type="AlphaFoldDB" id="A0AAE3VQ17"/>
<dbReference type="InterPro" id="IPR051785">
    <property type="entry name" value="MMCE/EMCE_epimerase"/>
</dbReference>
<dbReference type="InterPro" id="IPR004360">
    <property type="entry name" value="Glyas_Fos-R_dOase_dom"/>
</dbReference>
<dbReference type="RefSeq" id="WP_306885474.1">
    <property type="nucleotide sequence ID" value="NZ_JAUSUL010000002.1"/>
</dbReference>
<dbReference type="PANTHER" id="PTHR43048">
    <property type="entry name" value="METHYLMALONYL-COA EPIMERASE"/>
    <property type="match status" value="1"/>
</dbReference>
<keyword evidence="1" id="KW-0479">Metal-binding</keyword>
<evidence type="ECO:0000259" key="2">
    <source>
        <dbReference type="PROSITE" id="PS51819"/>
    </source>
</evidence>
<name>A0AAE3VQ17_9HYPH</name>
<proteinExistence type="predicted"/>
<dbReference type="SUPFAM" id="SSF54593">
    <property type="entry name" value="Glyoxalase/Bleomycin resistance protein/Dihydroxybiphenyl dioxygenase"/>
    <property type="match status" value="1"/>
</dbReference>
<comment type="caution">
    <text evidence="3">The sequence shown here is derived from an EMBL/GenBank/DDBJ whole genome shotgun (WGS) entry which is preliminary data.</text>
</comment>
<evidence type="ECO:0000256" key="1">
    <source>
        <dbReference type="ARBA" id="ARBA00022723"/>
    </source>
</evidence>
<dbReference type="Gene3D" id="3.10.180.10">
    <property type="entry name" value="2,3-Dihydroxybiphenyl 1,2-Dioxygenase, domain 1"/>
    <property type="match status" value="1"/>
</dbReference>